<keyword evidence="4" id="KW-1185">Reference proteome</keyword>
<evidence type="ECO:0000259" key="2">
    <source>
        <dbReference type="SMART" id="SM00596"/>
    </source>
</evidence>
<sequence>MGKKRKTPPPSSPKYRSRSPLPRKTGKRDEPLDSPNTKEKARPTSHQNKTENDKPTSVDTDQESISEISDLSSSTSDISKIGNQTSETKTTKPSHRIPPIFIQTSPEISWRELAKVLYETPNLDPVIAKTTSTPFQIQINCPNENSFRIVQEFMTYNKINYHTFALPEEKSLKIAIKGIPLDITNEEIMAELQRIGFKPKFVRAFEKNGKRLPIHMVSLNRTENVKEIYEVSDLFYIRIKIEPYKSTGPAQCFSCQRFGHSSLQCGYPPRCVKCGANHSNKDCQKPKVDDPTCCNCKGKHTANYRGCPYYTKIITEKIEKSRDTNTRTILKATPPTTLTQTPTTKIQDIATTTISYAKATSKQTEKPEPTINALTLLRILNDLLTTAQKCVDATSKDAVISTALKIINAIPTIHNE</sequence>
<dbReference type="PANTHER" id="PTHR33273:SF2">
    <property type="entry name" value="ENDONUCLEASE_EXONUCLEASE_PHOSPHATASE DOMAIN-CONTAINING PROTEIN"/>
    <property type="match status" value="1"/>
</dbReference>
<dbReference type="SMART" id="SM00596">
    <property type="entry name" value="PRE_C2HC"/>
    <property type="match status" value="1"/>
</dbReference>
<evidence type="ECO:0000313" key="3">
    <source>
        <dbReference type="EMBL" id="CAI6360195.1"/>
    </source>
</evidence>
<comment type="caution">
    <text evidence="3">The sequence shown here is derived from an EMBL/GenBank/DDBJ whole genome shotgun (WGS) entry which is preliminary data.</text>
</comment>
<name>A0AAV0WVW9_9HEMI</name>
<dbReference type="PANTHER" id="PTHR33273">
    <property type="entry name" value="DOMAIN-CONTAINING PROTEIN, PUTATIVE-RELATED"/>
    <property type="match status" value="1"/>
</dbReference>
<dbReference type="EMBL" id="CARXXK010000003">
    <property type="protein sequence ID" value="CAI6360195.1"/>
    <property type="molecule type" value="Genomic_DNA"/>
</dbReference>
<dbReference type="Proteomes" id="UP001160148">
    <property type="component" value="Unassembled WGS sequence"/>
</dbReference>
<accession>A0AAV0WVW9</accession>
<dbReference type="InterPro" id="IPR036875">
    <property type="entry name" value="Znf_CCHC_sf"/>
</dbReference>
<dbReference type="AlphaFoldDB" id="A0AAV0WVW9"/>
<feature type="compositionally biased region" description="Low complexity" evidence="1">
    <location>
        <begin position="63"/>
        <end position="81"/>
    </location>
</feature>
<gene>
    <name evidence="3" type="ORF">MEUPH1_LOCUS15519</name>
</gene>
<dbReference type="InterPro" id="IPR006579">
    <property type="entry name" value="Pre_C2HC_dom"/>
</dbReference>
<reference evidence="3 4" key="1">
    <citation type="submission" date="2023-01" db="EMBL/GenBank/DDBJ databases">
        <authorList>
            <person name="Whitehead M."/>
        </authorList>
    </citation>
    <scope>NUCLEOTIDE SEQUENCE [LARGE SCALE GENOMIC DNA]</scope>
</reference>
<evidence type="ECO:0000256" key="1">
    <source>
        <dbReference type="SAM" id="MobiDB-lite"/>
    </source>
</evidence>
<feature type="region of interest" description="Disordered" evidence="1">
    <location>
        <begin position="1"/>
        <end position="98"/>
    </location>
</feature>
<organism evidence="3 4">
    <name type="scientific">Macrosiphum euphorbiae</name>
    <name type="common">potato aphid</name>
    <dbReference type="NCBI Taxonomy" id="13131"/>
    <lineage>
        <taxon>Eukaryota</taxon>
        <taxon>Metazoa</taxon>
        <taxon>Ecdysozoa</taxon>
        <taxon>Arthropoda</taxon>
        <taxon>Hexapoda</taxon>
        <taxon>Insecta</taxon>
        <taxon>Pterygota</taxon>
        <taxon>Neoptera</taxon>
        <taxon>Paraneoptera</taxon>
        <taxon>Hemiptera</taxon>
        <taxon>Sternorrhyncha</taxon>
        <taxon>Aphidomorpha</taxon>
        <taxon>Aphidoidea</taxon>
        <taxon>Aphididae</taxon>
        <taxon>Macrosiphini</taxon>
        <taxon>Macrosiphum</taxon>
    </lineage>
</organism>
<dbReference type="GO" id="GO:0008270">
    <property type="term" value="F:zinc ion binding"/>
    <property type="evidence" value="ECO:0007669"/>
    <property type="project" value="InterPro"/>
</dbReference>
<feature type="domain" description="Pre-C2HC" evidence="2">
    <location>
        <begin position="185"/>
        <end position="250"/>
    </location>
</feature>
<protein>
    <recommendedName>
        <fullName evidence="2">Pre-C2HC domain-containing protein</fullName>
    </recommendedName>
</protein>
<dbReference type="SUPFAM" id="SSF57756">
    <property type="entry name" value="Retrovirus zinc finger-like domains"/>
    <property type="match status" value="1"/>
</dbReference>
<proteinExistence type="predicted"/>
<dbReference type="GO" id="GO:0003676">
    <property type="term" value="F:nucleic acid binding"/>
    <property type="evidence" value="ECO:0007669"/>
    <property type="project" value="InterPro"/>
</dbReference>
<dbReference type="Pfam" id="PF07530">
    <property type="entry name" value="PRE_C2HC"/>
    <property type="match status" value="1"/>
</dbReference>
<feature type="compositionally biased region" description="Basic and acidic residues" evidence="1">
    <location>
        <begin position="27"/>
        <end position="56"/>
    </location>
</feature>
<evidence type="ECO:0000313" key="4">
    <source>
        <dbReference type="Proteomes" id="UP001160148"/>
    </source>
</evidence>